<dbReference type="RefSeq" id="WP_251595627.1">
    <property type="nucleotide sequence ID" value="NZ_JAMLJI010000006.1"/>
</dbReference>
<dbReference type="Proteomes" id="UP001269375">
    <property type="component" value="Unassembled WGS sequence"/>
</dbReference>
<proteinExistence type="predicted"/>
<reference evidence="1 2" key="1">
    <citation type="submission" date="2023-04" db="EMBL/GenBank/DDBJ databases">
        <title>A long-awaited taxogenomic arrangement of the family Halomonadaceae.</title>
        <authorList>
            <person name="De La Haba R."/>
            <person name="Chuvochina M."/>
            <person name="Wittouck S."/>
            <person name="Arahal D.R."/>
            <person name="Sanchez-Porro C."/>
            <person name="Hugenholtz P."/>
            <person name="Ventosa A."/>
        </authorList>
    </citation>
    <scope>NUCLEOTIDE SEQUENCE [LARGE SCALE GENOMIC DNA]</scope>
    <source>
        <strain evidence="1 2">DSM 22428</strain>
    </source>
</reference>
<organism evidence="1 2">
    <name type="scientific">Larsenimonas suaedae</name>
    <dbReference type="NCBI Taxonomy" id="1851019"/>
    <lineage>
        <taxon>Bacteria</taxon>
        <taxon>Pseudomonadati</taxon>
        <taxon>Pseudomonadota</taxon>
        <taxon>Gammaproteobacteria</taxon>
        <taxon>Oceanospirillales</taxon>
        <taxon>Halomonadaceae</taxon>
        <taxon>Larsenimonas</taxon>
    </lineage>
</organism>
<comment type="caution">
    <text evidence="1">The sequence shown here is derived from an EMBL/GenBank/DDBJ whole genome shotgun (WGS) entry which is preliminary data.</text>
</comment>
<evidence type="ECO:0000313" key="2">
    <source>
        <dbReference type="Proteomes" id="UP001269375"/>
    </source>
</evidence>
<keyword evidence="2" id="KW-1185">Reference proteome</keyword>
<gene>
    <name evidence="1" type="ORF">QC825_14710</name>
</gene>
<name>A0ABU1GZ27_9GAMM</name>
<sequence>MVTYPISQMPFLSERLGAVRCARIGYLDRMNPWRQAGATNLKNTVIDLMQGRRPTDVACPVSDVIGGISRLNHANGKDNYRPLSMTRLYTILQCMPLINTREVMTMFDVGDRQARRYVKACKLIIKCLEKQAIENPSVPDGH</sequence>
<protein>
    <submittedName>
        <fullName evidence="1">Uncharacterized protein</fullName>
    </submittedName>
</protein>
<evidence type="ECO:0000313" key="1">
    <source>
        <dbReference type="EMBL" id="MDR5897320.1"/>
    </source>
</evidence>
<dbReference type="EMBL" id="JARWAO010000010">
    <property type="protein sequence ID" value="MDR5897320.1"/>
    <property type="molecule type" value="Genomic_DNA"/>
</dbReference>
<accession>A0ABU1GZ27</accession>